<dbReference type="InterPro" id="IPR016024">
    <property type="entry name" value="ARM-type_fold"/>
</dbReference>
<dbReference type="PANTHER" id="PTHR46108:SF4">
    <property type="entry name" value="BLUE CHEESE"/>
    <property type="match status" value="1"/>
</dbReference>
<dbReference type="InterPro" id="IPR000409">
    <property type="entry name" value="BEACH_dom"/>
</dbReference>
<feature type="repeat" description="WD" evidence="3">
    <location>
        <begin position="1860"/>
        <end position="1901"/>
    </location>
</feature>
<dbReference type="Pfam" id="PF20426">
    <property type="entry name" value="NBCH_WD40"/>
    <property type="match status" value="1"/>
</dbReference>
<feature type="domain" description="BEACH" evidence="5">
    <location>
        <begin position="1421"/>
        <end position="1710"/>
    </location>
</feature>
<dbReference type="InterPro" id="IPR023362">
    <property type="entry name" value="PH-BEACH_dom"/>
</dbReference>
<evidence type="ECO:0000256" key="2">
    <source>
        <dbReference type="ARBA" id="ARBA00022737"/>
    </source>
</evidence>
<dbReference type="InterPro" id="IPR051944">
    <property type="entry name" value="BEACH_domain_protein"/>
</dbReference>
<dbReference type="CDD" id="cd06071">
    <property type="entry name" value="Beach"/>
    <property type="match status" value="1"/>
</dbReference>
<feature type="domain" description="BEACH-type PH" evidence="6">
    <location>
        <begin position="1265"/>
        <end position="1387"/>
    </location>
</feature>
<evidence type="ECO:0008006" key="9">
    <source>
        <dbReference type="Google" id="ProtNLM"/>
    </source>
</evidence>
<accession>A0A8H7C0K8</accession>
<dbReference type="Proteomes" id="UP000629468">
    <property type="component" value="Unassembled WGS sequence"/>
</dbReference>
<dbReference type="InterPro" id="IPR056252">
    <property type="entry name" value="Alfy-like_Arm-like"/>
</dbReference>
<proteinExistence type="predicted"/>
<dbReference type="EMBL" id="JABXXO010000015">
    <property type="protein sequence ID" value="KAF7760156.1"/>
    <property type="molecule type" value="Genomic_DNA"/>
</dbReference>
<dbReference type="InterPro" id="IPR036322">
    <property type="entry name" value="WD40_repeat_dom_sf"/>
</dbReference>
<keyword evidence="1 3" id="KW-0853">WD repeat</keyword>
<evidence type="ECO:0000313" key="7">
    <source>
        <dbReference type="EMBL" id="KAF7760156.1"/>
    </source>
</evidence>
<dbReference type="InterPro" id="IPR046851">
    <property type="entry name" value="NBCH_WD40"/>
</dbReference>
<dbReference type="InterPro" id="IPR001680">
    <property type="entry name" value="WD40_rpt"/>
</dbReference>
<dbReference type="PROSITE" id="PS00678">
    <property type="entry name" value="WD_REPEATS_1"/>
    <property type="match status" value="1"/>
</dbReference>
<dbReference type="SUPFAM" id="SSF49899">
    <property type="entry name" value="Concanavalin A-like lectins/glucanases"/>
    <property type="match status" value="1"/>
</dbReference>
<dbReference type="PROSITE" id="PS51783">
    <property type="entry name" value="PH_BEACH"/>
    <property type="match status" value="1"/>
</dbReference>
<evidence type="ECO:0000256" key="1">
    <source>
        <dbReference type="ARBA" id="ARBA00022574"/>
    </source>
</evidence>
<keyword evidence="2" id="KW-0677">Repeat</keyword>
<name>A0A8H7C0K8_AGABI</name>
<dbReference type="Pfam" id="PF23295">
    <property type="entry name" value="Arm_4"/>
    <property type="match status" value="1"/>
</dbReference>
<dbReference type="Gene3D" id="1.10.1540.10">
    <property type="entry name" value="BEACH domain"/>
    <property type="match status" value="1"/>
</dbReference>
<dbReference type="PROSITE" id="PS50294">
    <property type="entry name" value="WD_REPEATS_REGION"/>
    <property type="match status" value="1"/>
</dbReference>
<organism evidence="7 8">
    <name type="scientific">Agaricus bisporus var. burnettii</name>
    <dbReference type="NCBI Taxonomy" id="192524"/>
    <lineage>
        <taxon>Eukaryota</taxon>
        <taxon>Fungi</taxon>
        <taxon>Dikarya</taxon>
        <taxon>Basidiomycota</taxon>
        <taxon>Agaricomycotina</taxon>
        <taxon>Agaricomycetes</taxon>
        <taxon>Agaricomycetidae</taxon>
        <taxon>Agaricales</taxon>
        <taxon>Agaricineae</taxon>
        <taxon>Agaricaceae</taxon>
        <taxon>Agaricus</taxon>
    </lineage>
</organism>
<comment type="caution">
    <text evidence="7">The sequence shown here is derived from an EMBL/GenBank/DDBJ whole genome shotgun (WGS) entry which is preliminary data.</text>
</comment>
<dbReference type="Pfam" id="PF14844">
    <property type="entry name" value="PH_BEACH"/>
    <property type="match status" value="1"/>
</dbReference>
<dbReference type="InterPro" id="IPR019775">
    <property type="entry name" value="WD40_repeat_CS"/>
</dbReference>
<evidence type="ECO:0000256" key="4">
    <source>
        <dbReference type="SAM" id="MobiDB-lite"/>
    </source>
</evidence>
<dbReference type="SMART" id="SM00320">
    <property type="entry name" value="WD40"/>
    <property type="match status" value="4"/>
</dbReference>
<dbReference type="SUPFAM" id="SSF81837">
    <property type="entry name" value="BEACH domain"/>
    <property type="match status" value="1"/>
</dbReference>
<dbReference type="PROSITE" id="PS50197">
    <property type="entry name" value="BEACH"/>
    <property type="match status" value="1"/>
</dbReference>
<evidence type="ECO:0000259" key="6">
    <source>
        <dbReference type="PROSITE" id="PS51783"/>
    </source>
</evidence>
<dbReference type="InterPro" id="IPR013320">
    <property type="entry name" value="ConA-like_dom_sf"/>
</dbReference>
<dbReference type="PANTHER" id="PTHR46108">
    <property type="entry name" value="BLUE CHEESE"/>
    <property type="match status" value="1"/>
</dbReference>
<feature type="region of interest" description="Disordered" evidence="4">
    <location>
        <begin position="1200"/>
        <end position="1223"/>
    </location>
</feature>
<reference evidence="7 8" key="1">
    <citation type="journal article" name="Sci. Rep.">
        <title>Telomere-to-telomere assembled and centromere annotated genomes of the two main subspecies of the button mushroom Agaricus bisporus reveal especially polymorphic chromosome ends.</title>
        <authorList>
            <person name="Sonnenberg A.S.M."/>
            <person name="Sedaghat-Telgerd N."/>
            <person name="Lavrijssen B."/>
            <person name="Ohm R.A."/>
            <person name="Hendrickx P.M."/>
            <person name="Scholtmeijer K."/>
            <person name="Baars J.J.P."/>
            <person name="van Peer A."/>
        </authorList>
    </citation>
    <scope>NUCLEOTIDE SEQUENCE [LARGE SCALE GENOMIC DNA]</scope>
    <source>
        <strain evidence="7 8">H119_p4</strain>
    </source>
</reference>
<dbReference type="InterPro" id="IPR011993">
    <property type="entry name" value="PH-like_dom_sf"/>
</dbReference>
<dbReference type="SUPFAM" id="SSF50978">
    <property type="entry name" value="WD40 repeat-like"/>
    <property type="match status" value="1"/>
</dbReference>
<dbReference type="InterPro" id="IPR015943">
    <property type="entry name" value="WD40/YVTN_repeat-like_dom_sf"/>
</dbReference>
<gene>
    <name evidence="7" type="ORF">Agabi119p4_10832</name>
</gene>
<protein>
    <recommendedName>
        <fullName evidence="9">Beach-domain-containing protein</fullName>
    </recommendedName>
</protein>
<sequence length="2056" mass="230656">MLRTLLTPLRARFDVSPRLPPHNTLSVPQDEPTPEDFARDVLVELMRNSVEELKQAEGHEDKIKIVAEIQRIMNQNSYTKDVFRELDGFLVIYNVLSTLTDSSEDEDRAAKRLEGVRSTLGLLSDATFEHDRNATFYKRVIGYEPLKHSLENVSSDPETTITVLGLLLSFILHEPALEPLFRALQAANIDEVDDVLVQYGPHLQTIHHPGALPLLWSLIQRVWTFPSLRFGFSKILGRLAAARHRNFAVMSNAGLVLPILEHLLSSKGNGEISDSERHTWQKLLRRLLELGAAPPQARLILQRVIREDDTLDAEMLDLVRYGMRSRWVDHFSMESSSALVITDEDSKGLPSTGVTFMVWIFLSQLPSLSPLTLLEVSADKKSIISLLLRSDGKFELRSNASREAVIFTKATIRKSRWTHLALVHYPSRSSNPSLRLFVDAVIQDAVNIAYPKPDTKCVGLSYRIGNGTTGHSPSWCLSSAYLIAAPIHDDIVRFIHHIGPRYIGNFQDSDLKRFLTYEASTSVNMFLASLKSKNGLKLEESPILKIVRNGIGFNKSQMVFSINAASVPLAGFIEEAPSSGLLMRFMVKGDVYLAKAACFDNALWTIGGAAVVLRLVQLAMSPHELSRASSILVDGLRNSWQNSEDMERLRGYEILADILRKKSHHINLTSYEILFEFLGINARTPEQSTIVNLGAYGAIALDFELWSRTRDEIQAVYFEHFSTLFKTSRYRAYNITQRFSKLRLTRKLVFALQTDWFSANNTARLINALRIACRADFSRDGTIKPVVSYLAANLHEVQEVLPVSSPRSIYSRVDFNNARDKSEKVFALLVDMLSDEQYYTKFVATLPLTRICLLLLGNSPSSTVSTQILKLLDISIGFSASFIRKFELVNGWNVLKTIVPGSWNAEVNGAAFKLLIGRATGQQKGLIIKCPQIVPTILTALQSGLSAIASTVHISDEARTPLIESPLSPLRSGLGSQCFTFPLNEASTVEALVEELLNLHSTVAQFRTVFQSQITTQLFVDGYKAFVKRLSVAPAINARALRILEKLTHFGLALALDNLVAGSQKREIMDTIPIAEGILSPDVERTTIDPSLVADTRTVRQRLASARFSLQVRERTIIKIVTRIAEWRKTVQISEKKRLRKAFLDLRETRRQVSQIKNWTQLLTSERGLWPTQGKQLYRLDETEGPHRMRIKVEPDTDQIPSFRADVGSSGTRDVQAPQVEEQQTVTEVPPWAESYEISSMEMDEPTLAEDVVEDKLRRIRHELEPGDVIDGVTTIARIAGVDSFPGLLIIGKTHLYMLDGVVESDEGEIIDAHDAPESLFSAPGGIVGLGIPQRAFRWAHQQIAACSEKTFLLRDVALEVYFKDSRSFLLVFQDRKRRSAINHQLSNIISRNTVQHSSTPGLLRTPGPFSGWLLTDQGSRLLFKPDDLATATRKWQVREISNFTYLSVLNQISGRTPSDATQYPVFPWVLSDYASETLDLASPASYRDLGKPMGALTPARREAAKMRYENLESVNERPFHYGTHFSSSMIVCHFLIRLAPFTNMFKTLQGGDWDLPDRLFADVGRTYESAAHDARGDVRELIPEFFTCPEFLENAANLNFGIQQRTGERIHDVKLPPWARDDPLLFTIWHRRALESEYVSENLPAWIDLIWGYKQQDSESLNAFHPLSYEGAINLDEITDKVEKEATIGIIHNFGQTPRKLFNAPHPARFNHGLPTLPLGTLHGIEEDPHLLVQASRCTRDLGPLTPVRELVLDPVGNKVIPCPQGSLTVPLYPHEQIEWCSETKELRALVDHKVVQVLENSSCNCATLVDSDCLVTGWGDYTVRVWKLIRRSTGGSSLNLASPAFASEKLSISLSHIMRIHTDEVVCVAASRTWSIIVSGSKDGSAVIWDLNRGAYVQSIWHHQRNNKSEIAPINLVAINESTGYIATCSNLTLQLHTINARPIASLDLTTLPSYFSSHVASITSLAFHEREYSYKGILATGASNGSITLWTWEHINKTESERGWTFTEVRRMKALPLPSGRPPCITALTFYEERLYHGEESGKCFAWNFPDSD</sequence>
<evidence type="ECO:0000313" key="8">
    <source>
        <dbReference type="Proteomes" id="UP000629468"/>
    </source>
</evidence>
<dbReference type="Gene3D" id="2.130.10.10">
    <property type="entry name" value="YVTN repeat-like/Quinoprotein amine dehydrogenase"/>
    <property type="match status" value="1"/>
</dbReference>
<dbReference type="PROSITE" id="PS50082">
    <property type="entry name" value="WD_REPEATS_2"/>
    <property type="match status" value="2"/>
</dbReference>
<evidence type="ECO:0000259" key="5">
    <source>
        <dbReference type="PROSITE" id="PS50197"/>
    </source>
</evidence>
<dbReference type="Pfam" id="PF02138">
    <property type="entry name" value="Beach"/>
    <property type="match status" value="1"/>
</dbReference>
<dbReference type="SMART" id="SM01026">
    <property type="entry name" value="Beach"/>
    <property type="match status" value="1"/>
</dbReference>
<feature type="repeat" description="WD" evidence="3">
    <location>
        <begin position="1958"/>
        <end position="1993"/>
    </location>
</feature>
<dbReference type="SUPFAM" id="SSF50729">
    <property type="entry name" value="PH domain-like"/>
    <property type="match status" value="1"/>
</dbReference>
<dbReference type="Gene3D" id="2.30.29.30">
    <property type="entry name" value="Pleckstrin-homology domain (PH domain)/Phosphotyrosine-binding domain (PTB)"/>
    <property type="match status" value="1"/>
</dbReference>
<dbReference type="Gene3D" id="2.60.120.200">
    <property type="match status" value="1"/>
</dbReference>
<dbReference type="SUPFAM" id="SSF48371">
    <property type="entry name" value="ARM repeat"/>
    <property type="match status" value="1"/>
</dbReference>
<evidence type="ECO:0000256" key="3">
    <source>
        <dbReference type="PROSITE-ProRule" id="PRU00221"/>
    </source>
</evidence>
<dbReference type="InterPro" id="IPR036372">
    <property type="entry name" value="BEACH_dom_sf"/>
</dbReference>